<organism evidence="14 15">
    <name type="scientific">Providencia heimbachae ATCC 35613</name>
    <dbReference type="NCBI Taxonomy" id="1354272"/>
    <lineage>
        <taxon>Bacteria</taxon>
        <taxon>Pseudomonadati</taxon>
        <taxon>Pseudomonadota</taxon>
        <taxon>Gammaproteobacteria</taxon>
        <taxon>Enterobacterales</taxon>
        <taxon>Morganellaceae</taxon>
        <taxon>Providencia</taxon>
    </lineage>
</organism>
<dbReference type="EC" id="3.5.1.18" evidence="5"/>
<dbReference type="InterPro" id="IPR050072">
    <property type="entry name" value="Peptidase_M20A"/>
</dbReference>
<gene>
    <name evidence="14" type="ORF">M998_1339</name>
</gene>
<protein>
    <recommendedName>
        <fullName evidence="6">Probable succinyl-diaminopimelate desuccinylase</fullName>
        <ecNumber evidence="5">3.5.1.18</ecNumber>
    </recommendedName>
</protein>
<dbReference type="PANTHER" id="PTHR43808:SF8">
    <property type="entry name" value="PEPTIDASE M20 DIMERISATION DOMAIN-CONTAINING PROTEIN"/>
    <property type="match status" value="1"/>
</dbReference>
<dbReference type="Pfam" id="PF01546">
    <property type="entry name" value="Peptidase_M20"/>
    <property type="match status" value="1"/>
</dbReference>
<keyword evidence="8" id="KW-0479">Metal-binding</keyword>
<keyword evidence="10" id="KW-0862">Zinc</keyword>
<comment type="catalytic activity">
    <reaction evidence="12">
        <text>N-succinyl-(2S,6S)-2,6-diaminopimelate + H2O = (2S,6S)-2,6-diaminopimelate + succinate</text>
        <dbReference type="Rhea" id="RHEA:22608"/>
        <dbReference type="ChEBI" id="CHEBI:15377"/>
        <dbReference type="ChEBI" id="CHEBI:30031"/>
        <dbReference type="ChEBI" id="CHEBI:57609"/>
        <dbReference type="ChEBI" id="CHEBI:58087"/>
        <dbReference type="EC" id="3.5.1.18"/>
    </reaction>
</comment>
<dbReference type="Pfam" id="PF07687">
    <property type="entry name" value="M20_dimer"/>
    <property type="match status" value="1"/>
</dbReference>
<dbReference type="NCBIfam" id="TIGR01910">
    <property type="entry name" value="DapE-ArgE"/>
    <property type="match status" value="1"/>
</dbReference>
<evidence type="ECO:0000256" key="9">
    <source>
        <dbReference type="ARBA" id="ARBA00022801"/>
    </source>
</evidence>
<evidence type="ECO:0000313" key="15">
    <source>
        <dbReference type="Proteomes" id="UP000078224"/>
    </source>
</evidence>
<dbReference type="InterPro" id="IPR011650">
    <property type="entry name" value="Peptidase_M20_dimer"/>
</dbReference>
<evidence type="ECO:0000256" key="6">
    <source>
        <dbReference type="ARBA" id="ARBA00016853"/>
    </source>
</evidence>
<keyword evidence="9 14" id="KW-0378">Hydrolase</keyword>
<evidence type="ECO:0000313" key="14">
    <source>
        <dbReference type="EMBL" id="OAT52897.1"/>
    </source>
</evidence>
<keyword evidence="15" id="KW-1185">Reference proteome</keyword>
<sequence>MYKLNHQQQHELLELLCALIRYKSENPPGEEQQVAEFIYHYFKQENIDVELQEVAPGRPNVIAHLKGTGTGKHVLFNGHIDVVPCGCGWSSDPFDPLIKDGKVFGRGAADMKSGVAAMMYAATLLKRNQDKFTGNLTLVFNVDEERINLGMLHYIKNGISADYAIIGEPTSLDVCIAHKGVSRYNLSTKGTAGHAAKTRYPDSAIVKMSKILPALEQHRLSVEEIEHPLLGNASMIITTINGGTAPNIVPQHCDIEIDRRLVPGENQQEIVQKIHQAIAEYNGGEKIEYDLNNYLFIPASDIPADHELTMTALDTVSKFTQRDAQPQIFEATCEAPFFSVTSNIPTLILGPGGLAQAHIKDEFVEILELNFAAEIYYDMAKNLLNK</sequence>
<dbReference type="InterPro" id="IPR002933">
    <property type="entry name" value="Peptidase_M20"/>
</dbReference>
<evidence type="ECO:0000256" key="2">
    <source>
        <dbReference type="ARBA" id="ARBA00001947"/>
    </source>
</evidence>
<comment type="similarity">
    <text evidence="4">Belongs to the peptidase M20A family.</text>
</comment>
<proteinExistence type="inferred from homology"/>
<dbReference type="GO" id="GO:0009089">
    <property type="term" value="P:lysine biosynthetic process via diaminopimelate"/>
    <property type="evidence" value="ECO:0007669"/>
    <property type="project" value="UniProtKB-UniPathway"/>
</dbReference>
<dbReference type="SUPFAM" id="SSF55031">
    <property type="entry name" value="Bacterial exopeptidase dimerisation domain"/>
    <property type="match status" value="1"/>
</dbReference>
<reference evidence="14 15" key="1">
    <citation type="submission" date="2016-04" db="EMBL/GenBank/DDBJ databases">
        <title>ATOL: Assembling a taxonomically balanced genome-scale reconstruction of the evolutionary history of the Enterobacteriaceae.</title>
        <authorList>
            <person name="Plunkett G.III."/>
            <person name="Neeno-Eckwall E.C."/>
            <person name="Glasner J.D."/>
            <person name="Perna N.T."/>
        </authorList>
    </citation>
    <scope>NUCLEOTIDE SEQUENCE [LARGE SCALE GENOMIC DNA]</scope>
    <source>
        <strain evidence="14 15">ATCC 35613</strain>
    </source>
</reference>
<dbReference type="Gene3D" id="3.40.630.10">
    <property type="entry name" value="Zn peptidases"/>
    <property type="match status" value="2"/>
</dbReference>
<comment type="cofactor">
    <cofactor evidence="1">
        <name>Co(2+)</name>
        <dbReference type="ChEBI" id="CHEBI:48828"/>
    </cofactor>
</comment>
<comment type="cofactor">
    <cofactor evidence="2">
        <name>Zn(2+)</name>
        <dbReference type="ChEBI" id="CHEBI:29105"/>
    </cofactor>
</comment>
<dbReference type="PATRIC" id="fig|1354272.4.peg.1356"/>
<dbReference type="EMBL" id="LXEW01000019">
    <property type="protein sequence ID" value="OAT52897.1"/>
    <property type="molecule type" value="Genomic_DNA"/>
</dbReference>
<keyword evidence="11" id="KW-0170">Cobalt</keyword>
<evidence type="ECO:0000256" key="8">
    <source>
        <dbReference type="ARBA" id="ARBA00022723"/>
    </source>
</evidence>
<evidence type="ECO:0000256" key="5">
    <source>
        <dbReference type="ARBA" id="ARBA00011921"/>
    </source>
</evidence>
<accession>A0A1B7JYB9</accession>
<evidence type="ECO:0000256" key="10">
    <source>
        <dbReference type="ARBA" id="ARBA00022833"/>
    </source>
</evidence>
<feature type="domain" description="Peptidase M20 dimerisation" evidence="13">
    <location>
        <begin position="176"/>
        <end position="282"/>
    </location>
</feature>
<dbReference type="AlphaFoldDB" id="A0A1B7JYB9"/>
<dbReference type="GO" id="GO:0009014">
    <property type="term" value="F:succinyl-diaminopimelate desuccinylase activity"/>
    <property type="evidence" value="ECO:0007669"/>
    <property type="project" value="UniProtKB-EC"/>
</dbReference>
<dbReference type="InterPro" id="IPR010182">
    <property type="entry name" value="ArgE/DapE"/>
</dbReference>
<dbReference type="CDD" id="cd08659">
    <property type="entry name" value="M20_ArgE_DapE-like"/>
    <property type="match status" value="1"/>
</dbReference>
<evidence type="ECO:0000256" key="12">
    <source>
        <dbReference type="ARBA" id="ARBA00051301"/>
    </source>
</evidence>
<evidence type="ECO:0000256" key="7">
    <source>
        <dbReference type="ARBA" id="ARBA00022605"/>
    </source>
</evidence>
<evidence type="ECO:0000256" key="3">
    <source>
        <dbReference type="ARBA" id="ARBA00005130"/>
    </source>
</evidence>
<dbReference type="PANTHER" id="PTHR43808">
    <property type="entry name" value="ACETYLORNITHINE DEACETYLASE"/>
    <property type="match status" value="1"/>
</dbReference>
<name>A0A1B7JYB9_9GAMM</name>
<dbReference type="RefSeq" id="WP_068908132.1">
    <property type="nucleotide sequence ID" value="NZ_LXEW01000019.1"/>
</dbReference>
<dbReference type="InterPro" id="IPR001261">
    <property type="entry name" value="ArgE/DapE_CS"/>
</dbReference>
<dbReference type="GO" id="GO:0046872">
    <property type="term" value="F:metal ion binding"/>
    <property type="evidence" value="ECO:0007669"/>
    <property type="project" value="UniProtKB-KW"/>
</dbReference>
<evidence type="ECO:0000259" key="13">
    <source>
        <dbReference type="Pfam" id="PF07687"/>
    </source>
</evidence>
<keyword evidence="7" id="KW-0028">Amino-acid biosynthesis</keyword>
<evidence type="ECO:0000256" key="11">
    <source>
        <dbReference type="ARBA" id="ARBA00023285"/>
    </source>
</evidence>
<evidence type="ECO:0000256" key="4">
    <source>
        <dbReference type="ARBA" id="ARBA00006247"/>
    </source>
</evidence>
<dbReference type="OrthoDB" id="9809784at2"/>
<dbReference type="Proteomes" id="UP000078224">
    <property type="component" value="Unassembled WGS sequence"/>
</dbReference>
<dbReference type="PROSITE" id="PS00758">
    <property type="entry name" value="ARGE_DAPE_CPG2_1"/>
    <property type="match status" value="1"/>
</dbReference>
<comment type="caution">
    <text evidence="14">The sequence shown here is derived from an EMBL/GenBank/DDBJ whole genome shotgun (WGS) entry which is preliminary data.</text>
</comment>
<evidence type="ECO:0000256" key="1">
    <source>
        <dbReference type="ARBA" id="ARBA00001941"/>
    </source>
</evidence>
<comment type="pathway">
    <text evidence="3">Amino-acid biosynthesis; L-lysine biosynthesis via DAP pathway; LL-2,6-diaminopimelate from (S)-tetrahydrodipicolinate (succinylase route): step 3/3.</text>
</comment>
<dbReference type="SUPFAM" id="SSF53187">
    <property type="entry name" value="Zn-dependent exopeptidases"/>
    <property type="match status" value="1"/>
</dbReference>
<dbReference type="InterPro" id="IPR036264">
    <property type="entry name" value="Bact_exopeptidase_dim_dom"/>
</dbReference>
<dbReference type="Gene3D" id="3.30.70.360">
    <property type="match status" value="1"/>
</dbReference>
<dbReference type="UniPathway" id="UPA00034">
    <property type="reaction ID" value="UER00021"/>
</dbReference>